<dbReference type="OrthoDB" id="329664at2"/>
<keyword evidence="1" id="KW-0732">Signal</keyword>
<dbReference type="RefSeq" id="WP_010575327.1">
    <property type="nucleotide sequence ID" value="NZ_CP033614.1"/>
</dbReference>
<proteinExistence type="predicted"/>
<feature type="signal peptide" evidence="1">
    <location>
        <begin position="1"/>
        <end position="18"/>
    </location>
</feature>
<protein>
    <recommendedName>
        <fullName evidence="6">Lipoprotein</fullName>
    </recommendedName>
</protein>
<evidence type="ECO:0000313" key="3">
    <source>
        <dbReference type="EMBL" id="PJZ31832.1"/>
    </source>
</evidence>
<evidence type="ECO:0000256" key="1">
    <source>
        <dbReference type="SAM" id="SignalP"/>
    </source>
</evidence>
<evidence type="ECO:0000313" key="2">
    <source>
        <dbReference type="EMBL" id="AYV57110.1"/>
    </source>
</evidence>
<name>A0A2M9XVA0_9LEPT</name>
<feature type="chain" id="PRO_5044577123" description="Lipoprotein" evidence="1">
    <location>
        <begin position="19"/>
        <end position="134"/>
    </location>
</feature>
<evidence type="ECO:0008006" key="6">
    <source>
        <dbReference type="Google" id="ProtNLM"/>
    </source>
</evidence>
<dbReference type="EMBL" id="CP033614">
    <property type="protein sequence ID" value="AYV57110.1"/>
    <property type="molecule type" value="Genomic_DNA"/>
</dbReference>
<evidence type="ECO:0000313" key="5">
    <source>
        <dbReference type="Proteomes" id="UP000276407"/>
    </source>
</evidence>
<dbReference type="Proteomes" id="UP000276407">
    <property type="component" value="Chromosome 1"/>
</dbReference>
<reference evidence="2 5" key="2">
    <citation type="submission" date="2018-11" db="EMBL/GenBank/DDBJ databases">
        <title>Complete genome sequence of Leptospira kmetyi isolate LS 001/16 from soil sample associated with a leptospirosis patient in Kelantan.</title>
        <authorList>
            <person name="Muhammad Yusoff F."/>
            <person name="Muhammad Yusoff S."/>
            <person name="Ahmad M.N."/>
            <person name="Yusof N.Y."/>
            <person name="Aziah I."/>
        </authorList>
    </citation>
    <scope>NUCLEOTIDE SEQUENCE [LARGE SCALE GENOMIC DNA]</scope>
    <source>
        <strain evidence="2 5">LS 001/16</strain>
    </source>
</reference>
<gene>
    <name evidence="3" type="ORF">CH378_01060</name>
    <name evidence="2" type="ORF">EFP84_17410</name>
</gene>
<accession>A0A2M9XVA0</accession>
<reference evidence="3 4" key="1">
    <citation type="submission" date="2017-07" db="EMBL/GenBank/DDBJ databases">
        <title>Leptospira spp. isolated from tropical soils.</title>
        <authorList>
            <person name="Thibeaux R."/>
            <person name="Iraola G."/>
            <person name="Ferres I."/>
            <person name="Bierque E."/>
            <person name="Girault D."/>
            <person name="Soupe-Gilbert M.-E."/>
            <person name="Picardeau M."/>
            <person name="Goarant C."/>
        </authorList>
    </citation>
    <scope>NUCLEOTIDE SEQUENCE [LARGE SCALE GENOMIC DNA]</scope>
    <source>
        <strain evidence="3 4">JW2-C-B1</strain>
    </source>
</reference>
<dbReference type="KEGG" id="lkm:EFP84_17410"/>
<organism evidence="2 5">
    <name type="scientific">Leptospira kmetyi</name>
    <dbReference type="NCBI Taxonomy" id="408139"/>
    <lineage>
        <taxon>Bacteria</taxon>
        <taxon>Pseudomonadati</taxon>
        <taxon>Spirochaetota</taxon>
        <taxon>Spirochaetia</taxon>
        <taxon>Leptospirales</taxon>
        <taxon>Leptospiraceae</taxon>
        <taxon>Leptospira</taxon>
    </lineage>
</organism>
<sequence>MRKVTLLLLLLVAACVFGCKGEKTTSEDTQTLLNGKWVLDYGCQQDPTPNPVAWLIINNNNVISCMQVTQGAVKGLIVKISEGNYRFDWQQGPPSTASYPVTEWNLLGVSNPSGQNCYSRVRNPANNPPAYCGG</sequence>
<dbReference type="Proteomes" id="UP000231919">
    <property type="component" value="Unassembled WGS sequence"/>
</dbReference>
<dbReference type="EMBL" id="NPDP01000001">
    <property type="protein sequence ID" value="PJZ31832.1"/>
    <property type="molecule type" value="Genomic_DNA"/>
</dbReference>
<evidence type="ECO:0000313" key="4">
    <source>
        <dbReference type="Proteomes" id="UP000231919"/>
    </source>
</evidence>
<keyword evidence="4" id="KW-1185">Reference proteome</keyword>
<dbReference type="PROSITE" id="PS51257">
    <property type="entry name" value="PROKAR_LIPOPROTEIN"/>
    <property type="match status" value="1"/>
</dbReference>
<dbReference type="AlphaFoldDB" id="A0A2M9XVA0"/>